<feature type="domain" description="Methyl-CpG binding protein 2/3 C-terminal" evidence="2">
    <location>
        <begin position="145"/>
        <end position="235"/>
    </location>
</feature>
<dbReference type="AlphaFoldDB" id="A0A816V0F7"/>
<evidence type="ECO:0000313" key="6">
    <source>
        <dbReference type="EMBL" id="CAF4043789.1"/>
    </source>
</evidence>
<dbReference type="InterPro" id="IPR025884">
    <property type="entry name" value="MeCpG-bd_2/3_C_dom"/>
</dbReference>
<dbReference type="Proteomes" id="UP000663842">
    <property type="component" value="Unassembled WGS sequence"/>
</dbReference>
<evidence type="ECO:0000313" key="4">
    <source>
        <dbReference type="EMBL" id="CAF2114042.1"/>
    </source>
</evidence>
<feature type="domain" description="Methyl-CpG-binding" evidence="3">
    <location>
        <begin position="68"/>
        <end position="139"/>
    </location>
</feature>
<accession>A0A816V0F7</accession>
<proteinExistence type="predicted"/>
<dbReference type="Proteomes" id="UP000663866">
    <property type="component" value="Unassembled WGS sequence"/>
</dbReference>
<feature type="compositionally biased region" description="Low complexity" evidence="1">
    <location>
        <begin position="11"/>
        <end position="20"/>
    </location>
</feature>
<evidence type="ECO:0000313" key="9">
    <source>
        <dbReference type="Proteomes" id="UP000663866"/>
    </source>
</evidence>
<dbReference type="InterPro" id="IPR032343">
    <property type="entry name" value="MBD2/MBD3_p55-bd"/>
</dbReference>
<evidence type="ECO:0000313" key="5">
    <source>
        <dbReference type="EMBL" id="CAF2262987.1"/>
    </source>
</evidence>
<evidence type="ECO:0000256" key="1">
    <source>
        <dbReference type="SAM" id="MobiDB-lite"/>
    </source>
</evidence>
<dbReference type="EMBL" id="CAJOBG010003064">
    <property type="protein sequence ID" value="CAF4043789.1"/>
    <property type="molecule type" value="Genomic_DNA"/>
</dbReference>
<dbReference type="GO" id="GO:0005634">
    <property type="term" value="C:nucleus"/>
    <property type="evidence" value="ECO:0007669"/>
    <property type="project" value="UniProtKB-ARBA"/>
</dbReference>
<dbReference type="Proteomes" id="UP000663887">
    <property type="component" value="Unassembled WGS sequence"/>
</dbReference>
<dbReference type="Pfam" id="PF16564">
    <property type="entry name" value="MBDa"/>
    <property type="match status" value="1"/>
</dbReference>
<dbReference type="Pfam" id="PF14048">
    <property type="entry name" value="MBD_C"/>
    <property type="match status" value="1"/>
</dbReference>
<comment type="caution">
    <text evidence="4">The sequence shown here is derived from an EMBL/GenBank/DDBJ whole genome shotgun (WGS) entry which is preliminary data.</text>
</comment>
<reference evidence="4" key="1">
    <citation type="submission" date="2021-02" db="EMBL/GenBank/DDBJ databases">
        <authorList>
            <person name="Nowell W R."/>
        </authorList>
    </citation>
    <scope>NUCLEOTIDE SEQUENCE</scope>
</reference>
<evidence type="ECO:0000259" key="2">
    <source>
        <dbReference type="Pfam" id="PF14048"/>
    </source>
</evidence>
<feature type="compositionally biased region" description="Polar residues" evidence="1">
    <location>
        <begin position="105"/>
        <end position="118"/>
    </location>
</feature>
<name>A0A816V0F7_9BILA</name>
<feature type="compositionally biased region" description="Polar residues" evidence="1">
    <location>
        <begin position="1"/>
        <end position="10"/>
    </location>
</feature>
<dbReference type="Proteomes" id="UP000663856">
    <property type="component" value="Unassembled WGS sequence"/>
</dbReference>
<dbReference type="EMBL" id="CAJOBF010002936">
    <property type="protein sequence ID" value="CAF4064880.1"/>
    <property type="molecule type" value="Genomic_DNA"/>
</dbReference>
<feature type="region of interest" description="Disordered" evidence="1">
    <location>
        <begin position="55"/>
        <end position="75"/>
    </location>
</feature>
<feature type="region of interest" description="Disordered" evidence="1">
    <location>
        <begin position="105"/>
        <end position="125"/>
    </location>
</feature>
<evidence type="ECO:0000313" key="8">
    <source>
        <dbReference type="Proteomes" id="UP000663856"/>
    </source>
</evidence>
<dbReference type="EMBL" id="CAJNRG010018818">
    <property type="protein sequence ID" value="CAF2262987.1"/>
    <property type="molecule type" value="Genomic_DNA"/>
</dbReference>
<sequence>MHGSTNRHTNSLTSSTMLSSPNRVLNMHAPKLSRPSQPQQQQQNLAKKLKVNHVNGIRPTSQEGNTAVRTSKSDTSLRCPLRQTLPIFKQPVTYYPAQRDEVKPQINNATTSNANSGGKPSEKTKPRQLFWEKRFQNIRPTDIDGQPFEHFKLPEQIKGVDLNMSPETIVISLATSLHLYSNSRALFGQNKQFQKNPTTHVQRDQPLIEHVTITDEHIRAQEAKVAELRRRIQQTMRSNNNSSSANMKMET</sequence>
<gene>
    <name evidence="6" type="ORF">OVN521_LOCUS17555</name>
    <name evidence="7" type="ORF">UXM345_LOCUS20065</name>
    <name evidence="4" type="ORF">WKI299_LOCUS22846</name>
    <name evidence="5" type="ORF">XDN619_LOCUS36307</name>
</gene>
<evidence type="ECO:0000259" key="3">
    <source>
        <dbReference type="Pfam" id="PF16564"/>
    </source>
</evidence>
<keyword evidence="9" id="KW-1185">Reference proteome</keyword>
<feature type="compositionally biased region" description="Polar residues" evidence="1">
    <location>
        <begin position="58"/>
        <end position="75"/>
    </location>
</feature>
<feature type="region of interest" description="Disordered" evidence="1">
    <location>
        <begin position="1"/>
        <end position="20"/>
    </location>
</feature>
<evidence type="ECO:0000313" key="7">
    <source>
        <dbReference type="EMBL" id="CAF4064880.1"/>
    </source>
</evidence>
<organism evidence="4 8">
    <name type="scientific">Rotaria magnacalcarata</name>
    <dbReference type="NCBI Taxonomy" id="392030"/>
    <lineage>
        <taxon>Eukaryota</taxon>
        <taxon>Metazoa</taxon>
        <taxon>Spiralia</taxon>
        <taxon>Gnathifera</taxon>
        <taxon>Rotifera</taxon>
        <taxon>Eurotatoria</taxon>
        <taxon>Bdelloidea</taxon>
        <taxon>Philodinida</taxon>
        <taxon>Philodinidae</taxon>
        <taxon>Rotaria</taxon>
    </lineage>
</organism>
<dbReference type="EMBL" id="CAJNRF010009811">
    <property type="protein sequence ID" value="CAF2114042.1"/>
    <property type="molecule type" value="Genomic_DNA"/>
</dbReference>
<protein>
    <submittedName>
        <fullName evidence="4">Uncharacterized protein</fullName>
    </submittedName>
</protein>